<evidence type="ECO:0008006" key="3">
    <source>
        <dbReference type="Google" id="ProtNLM"/>
    </source>
</evidence>
<keyword evidence="2" id="KW-1185">Reference proteome</keyword>
<dbReference type="Proteomes" id="UP000315017">
    <property type="component" value="Chromosome"/>
</dbReference>
<dbReference type="EMBL" id="CP036274">
    <property type="protein sequence ID" value="QDU28878.1"/>
    <property type="molecule type" value="Genomic_DNA"/>
</dbReference>
<name>A0A517YF69_9BACT</name>
<organism evidence="1 2">
    <name type="scientific">Anatilimnocola aggregata</name>
    <dbReference type="NCBI Taxonomy" id="2528021"/>
    <lineage>
        <taxon>Bacteria</taxon>
        <taxon>Pseudomonadati</taxon>
        <taxon>Planctomycetota</taxon>
        <taxon>Planctomycetia</taxon>
        <taxon>Pirellulales</taxon>
        <taxon>Pirellulaceae</taxon>
        <taxon>Anatilimnocola</taxon>
    </lineage>
</organism>
<dbReference type="KEGG" id="aagg:ETAA8_39840"/>
<reference evidence="1 2" key="1">
    <citation type="submission" date="2019-02" db="EMBL/GenBank/DDBJ databases">
        <title>Deep-cultivation of Planctomycetes and their phenomic and genomic characterization uncovers novel biology.</title>
        <authorList>
            <person name="Wiegand S."/>
            <person name="Jogler M."/>
            <person name="Boedeker C."/>
            <person name="Pinto D."/>
            <person name="Vollmers J."/>
            <person name="Rivas-Marin E."/>
            <person name="Kohn T."/>
            <person name="Peeters S.H."/>
            <person name="Heuer A."/>
            <person name="Rast P."/>
            <person name="Oberbeckmann S."/>
            <person name="Bunk B."/>
            <person name="Jeske O."/>
            <person name="Meyerdierks A."/>
            <person name="Storesund J.E."/>
            <person name="Kallscheuer N."/>
            <person name="Luecker S."/>
            <person name="Lage O.M."/>
            <person name="Pohl T."/>
            <person name="Merkel B.J."/>
            <person name="Hornburger P."/>
            <person name="Mueller R.-W."/>
            <person name="Bruemmer F."/>
            <person name="Labrenz M."/>
            <person name="Spormann A.M."/>
            <person name="Op den Camp H."/>
            <person name="Overmann J."/>
            <person name="Amann R."/>
            <person name="Jetten M.S.M."/>
            <person name="Mascher T."/>
            <person name="Medema M.H."/>
            <person name="Devos D.P."/>
            <person name="Kaster A.-K."/>
            <person name="Ovreas L."/>
            <person name="Rohde M."/>
            <person name="Galperin M.Y."/>
            <person name="Jogler C."/>
        </authorList>
    </citation>
    <scope>NUCLEOTIDE SEQUENCE [LARGE SCALE GENOMIC DNA]</scope>
    <source>
        <strain evidence="1 2">ETA_A8</strain>
    </source>
</reference>
<sequence length="181" mass="19910">MEVAAKQPVDITDPAELIQQSRLMYELARLALETDSTRLVTIMIDQANNNKLNVDGVMAGTHSLTHQSGSPDKRAQLKLVEEAQFRELATLLGGMKQTGDAGRTLLDRTMVLYGSQLGNAGLHTNTNMPMLLFGGGWKHGRHLAFDQKNNYPLCNLYVSMLQRMGIETDQFASSTGTMQGL</sequence>
<dbReference type="Pfam" id="PF07586">
    <property type="entry name" value="HXXSHH"/>
    <property type="match status" value="1"/>
</dbReference>
<gene>
    <name evidence="1" type="ORF">ETAA8_39840</name>
</gene>
<evidence type="ECO:0000313" key="1">
    <source>
        <dbReference type="EMBL" id="QDU28878.1"/>
    </source>
</evidence>
<dbReference type="AlphaFoldDB" id="A0A517YF69"/>
<evidence type="ECO:0000313" key="2">
    <source>
        <dbReference type="Proteomes" id="UP000315017"/>
    </source>
</evidence>
<dbReference type="InterPro" id="IPR011447">
    <property type="entry name" value="DUF1552"/>
</dbReference>
<accession>A0A517YF69</accession>
<protein>
    <recommendedName>
        <fullName evidence="3">DUF1552 domain-containing protein</fullName>
    </recommendedName>
</protein>
<proteinExistence type="predicted"/>